<reference evidence="6" key="2">
    <citation type="journal article" date="2013" name="Nat. Commun.">
        <title>Genome of the Chinese tree shrew.</title>
        <authorList>
            <person name="Fan Y."/>
            <person name="Huang Z.Y."/>
            <person name="Cao C.C."/>
            <person name="Chen C.S."/>
            <person name="Chen Y.X."/>
            <person name="Fan D.D."/>
            <person name="He J."/>
            <person name="Hou H.L."/>
            <person name="Hu L."/>
            <person name="Hu X.T."/>
            <person name="Jiang X.T."/>
            <person name="Lai R."/>
            <person name="Lang Y.S."/>
            <person name="Liang B."/>
            <person name="Liao S.G."/>
            <person name="Mu D."/>
            <person name="Ma Y.Y."/>
            <person name="Niu Y.Y."/>
            <person name="Sun X.Q."/>
            <person name="Xia J.Q."/>
            <person name="Xiao J."/>
            <person name="Xiong Z.Q."/>
            <person name="Xu L."/>
            <person name="Yang L."/>
            <person name="Zhang Y."/>
            <person name="Zhao W."/>
            <person name="Zhao X.D."/>
            <person name="Zheng Y.T."/>
            <person name="Zhou J.M."/>
            <person name="Zhu Y.B."/>
            <person name="Zhang G.J."/>
            <person name="Wang J."/>
            <person name="Yao Y.G."/>
        </authorList>
    </citation>
    <scope>NUCLEOTIDE SEQUENCE [LARGE SCALE GENOMIC DNA]</scope>
</reference>
<evidence type="ECO:0000313" key="5">
    <source>
        <dbReference type="EMBL" id="ELW71511.1"/>
    </source>
</evidence>
<proteinExistence type="inferred from homology"/>
<name>L9L992_TUPCH</name>
<dbReference type="GO" id="GO:0140662">
    <property type="term" value="F:ATP-dependent protein folding chaperone"/>
    <property type="evidence" value="ECO:0007669"/>
    <property type="project" value="InterPro"/>
</dbReference>
<dbReference type="GO" id="GO:0016887">
    <property type="term" value="F:ATP hydrolysis activity"/>
    <property type="evidence" value="ECO:0007669"/>
    <property type="project" value="InterPro"/>
</dbReference>
<dbReference type="GO" id="GO:0051082">
    <property type="term" value="F:unfolded protein binding"/>
    <property type="evidence" value="ECO:0007669"/>
    <property type="project" value="InterPro"/>
</dbReference>
<reference evidence="6" key="1">
    <citation type="submission" date="2012-07" db="EMBL/GenBank/DDBJ databases">
        <title>Genome of the Chinese tree shrew, a rising model animal genetically related to primates.</title>
        <authorList>
            <person name="Zhang G."/>
            <person name="Fan Y."/>
            <person name="Yao Y."/>
            <person name="Huang Z."/>
        </authorList>
    </citation>
    <scope>NUCLEOTIDE SEQUENCE [LARGE SCALE GENOMIC DNA]</scope>
</reference>
<accession>L9L992</accession>
<dbReference type="SUPFAM" id="SSF110942">
    <property type="entry name" value="HSP90 C-terminal domain"/>
    <property type="match status" value="1"/>
</dbReference>
<dbReference type="STRING" id="246437.L9L992"/>
<dbReference type="GO" id="GO:0005524">
    <property type="term" value="F:ATP binding"/>
    <property type="evidence" value="ECO:0007669"/>
    <property type="project" value="UniProtKB-KW"/>
</dbReference>
<evidence type="ECO:0000313" key="6">
    <source>
        <dbReference type="Proteomes" id="UP000011518"/>
    </source>
</evidence>
<evidence type="ECO:0000256" key="4">
    <source>
        <dbReference type="ARBA" id="ARBA00023186"/>
    </source>
</evidence>
<keyword evidence="5" id="KW-0346">Stress response</keyword>
<keyword evidence="3" id="KW-0067">ATP-binding</keyword>
<dbReference type="InParanoid" id="L9L992"/>
<keyword evidence="2" id="KW-0547">Nucleotide-binding</keyword>
<sequence>MLQQSKILKVIRKNIGKKCLELFSELAEDKENYKKFYEAFSKNLKLGIHEDSTNQRRLSELLRYHTSQSGDEMTSLSEYISRMKETQKSIYHITGESKEQQLKEFDGKSLVSVTKEGLELPEDEVEKKKMEESKAKFENLCKLMKEILDKKVEKVTISNGLVSSPCCIVTSTYDWTVNMKRIMKAQALRDNSTMGYMMAEKHLEINPDHPIVETLRQKAEADKNDKAVKDWCCCLKLPCSLPASPLRIPRPPPIASTA</sequence>
<dbReference type="EMBL" id="KB320462">
    <property type="protein sequence ID" value="ELW71511.1"/>
    <property type="molecule type" value="Genomic_DNA"/>
</dbReference>
<dbReference type="FunCoup" id="L9L992">
    <property type="interactions" value="13"/>
</dbReference>
<organism evidence="5 6">
    <name type="scientific">Tupaia chinensis</name>
    <name type="common">Chinese tree shrew</name>
    <name type="synonym">Tupaia belangeri chinensis</name>
    <dbReference type="NCBI Taxonomy" id="246437"/>
    <lineage>
        <taxon>Eukaryota</taxon>
        <taxon>Metazoa</taxon>
        <taxon>Chordata</taxon>
        <taxon>Craniata</taxon>
        <taxon>Vertebrata</taxon>
        <taxon>Euteleostomi</taxon>
        <taxon>Mammalia</taxon>
        <taxon>Eutheria</taxon>
        <taxon>Euarchontoglires</taxon>
        <taxon>Scandentia</taxon>
        <taxon>Tupaiidae</taxon>
        <taxon>Tupaia</taxon>
    </lineage>
</organism>
<dbReference type="PANTHER" id="PTHR11528">
    <property type="entry name" value="HEAT SHOCK PROTEIN 90 FAMILY MEMBER"/>
    <property type="match status" value="1"/>
</dbReference>
<dbReference type="FunFam" id="1.20.120.790:FF:000001">
    <property type="entry name" value="Heat shock protein 90 alpha"/>
    <property type="match status" value="1"/>
</dbReference>
<dbReference type="InterPro" id="IPR001404">
    <property type="entry name" value="Hsp90_fam"/>
</dbReference>
<dbReference type="Pfam" id="PF00183">
    <property type="entry name" value="HSP90"/>
    <property type="match status" value="1"/>
</dbReference>
<gene>
    <name evidence="5" type="ORF">TREES_T100006255</name>
</gene>
<keyword evidence="4" id="KW-0143">Chaperone</keyword>
<dbReference type="InterPro" id="IPR037196">
    <property type="entry name" value="HSP90_C"/>
</dbReference>
<keyword evidence="6" id="KW-1185">Reference proteome</keyword>
<evidence type="ECO:0000256" key="2">
    <source>
        <dbReference type="ARBA" id="ARBA00022741"/>
    </source>
</evidence>
<dbReference type="Proteomes" id="UP000011518">
    <property type="component" value="Unassembled WGS sequence"/>
</dbReference>
<dbReference type="AlphaFoldDB" id="L9L992"/>
<dbReference type="Gene3D" id="3.40.50.11260">
    <property type="match status" value="1"/>
</dbReference>
<dbReference type="InterPro" id="IPR020568">
    <property type="entry name" value="Ribosomal_Su5_D2-typ_SF"/>
</dbReference>
<comment type="similarity">
    <text evidence="1">Belongs to the heat shock protein 90 family.</text>
</comment>
<evidence type="ECO:0000256" key="3">
    <source>
        <dbReference type="ARBA" id="ARBA00022840"/>
    </source>
</evidence>
<dbReference type="Gene3D" id="3.30.230.80">
    <property type="match status" value="1"/>
</dbReference>
<evidence type="ECO:0000256" key="1">
    <source>
        <dbReference type="ARBA" id="ARBA00008239"/>
    </source>
</evidence>
<dbReference type="Gene3D" id="1.20.120.790">
    <property type="entry name" value="Heat shock protein 90, C-terminal domain"/>
    <property type="match status" value="1"/>
</dbReference>
<dbReference type="SUPFAM" id="SSF54211">
    <property type="entry name" value="Ribosomal protein S5 domain 2-like"/>
    <property type="match status" value="1"/>
</dbReference>
<protein>
    <submittedName>
        <fullName evidence="5">Heat shock cognate protein HSP 90-beta</fullName>
    </submittedName>
</protein>